<dbReference type="GO" id="GO:0005886">
    <property type="term" value="C:plasma membrane"/>
    <property type="evidence" value="ECO:0007669"/>
    <property type="project" value="UniProtKB-SubCell"/>
</dbReference>
<dbReference type="CDD" id="cd11492">
    <property type="entry name" value="SLC5sbd_NIS-SMVT"/>
    <property type="match status" value="1"/>
</dbReference>
<evidence type="ECO:0000256" key="5">
    <source>
        <dbReference type="ARBA" id="ARBA00022692"/>
    </source>
</evidence>
<dbReference type="InterPro" id="IPR038377">
    <property type="entry name" value="Na/Glc_symporter_sf"/>
</dbReference>
<comment type="subcellular location">
    <subcellularLocation>
        <location evidence="1">Cell membrane</location>
        <topology evidence="1">Multi-pass membrane protein</topology>
    </subcellularLocation>
</comment>
<evidence type="ECO:0000256" key="2">
    <source>
        <dbReference type="ARBA" id="ARBA00006434"/>
    </source>
</evidence>
<feature type="transmembrane region" description="Helical" evidence="12">
    <location>
        <begin position="388"/>
        <end position="412"/>
    </location>
</feature>
<dbReference type="InterPro" id="IPR001734">
    <property type="entry name" value="Na/solute_symporter"/>
</dbReference>
<keyword evidence="9 12" id="KW-0472">Membrane</keyword>
<gene>
    <name evidence="15" type="ORF">g.46599</name>
    <name evidence="14" type="ORF">g.46601</name>
    <name evidence="13" type="ORF">g.46603</name>
    <name evidence="16" type="ORF">g.46607</name>
</gene>
<reference evidence="14" key="1">
    <citation type="submission" date="2015-11" db="EMBL/GenBank/DDBJ databases">
        <title>De novo transcriptome assembly of four potential Pierce s Disease insect vectors from Arizona vineyards.</title>
        <authorList>
            <person name="Tassone E.E."/>
        </authorList>
    </citation>
    <scope>NUCLEOTIDE SEQUENCE</scope>
</reference>
<evidence type="ECO:0000256" key="10">
    <source>
        <dbReference type="ARBA" id="ARBA00023201"/>
    </source>
</evidence>
<dbReference type="PANTHER" id="PTHR42985:SF2">
    <property type="entry name" value="SODIUM-DEPENDENT MULTIVITAMIN TRANSPORTER"/>
    <property type="match status" value="1"/>
</dbReference>
<evidence type="ECO:0000313" key="16">
    <source>
        <dbReference type="EMBL" id="JAT05337.1"/>
    </source>
</evidence>
<feature type="transmembrane region" description="Helical" evidence="12">
    <location>
        <begin position="17"/>
        <end position="35"/>
    </location>
</feature>
<feature type="transmembrane region" description="Helical" evidence="12">
    <location>
        <begin position="418"/>
        <end position="440"/>
    </location>
</feature>
<evidence type="ECO:0000256" key="12">
    <source>
        <dbReference type="SAM" id="Phobius"/>
    </source>
</evidence>
<keyword evidence="4" id="KW-1003">Cell membrane</keyword>
<feature type="transmembrane region" description="Helical" evidence="12">
    <location>
        <begin position="284"/>
        <end position="307"/>
    </location>
</feature>
<feature type="transmembrane region" description="Helical" evidence="12">
    <location>
        <begin position="335"/>
        <end position="358"/>
    </location>
</feature>
<dbReference type="GO" id="GO:0015293">
    <property type="term" value="F:symporter activity"/>
    <property type="evidence" value="ECO:0007669"/>
    <property type="project" value="TreeGrafter"/>
</dbReference>
<feature type="transmembrane region" description="Helical" evidence="12">
    <location>
        <begin position="47"/>
        <end position="71"/>
    </location>
</feature>
<evidence type="ECO:0000313" key="13">
    <source>
        <dbReference type="EMBL" id="JAS74824.1"/>
    </source>
</evidence>
<feature type="transmembrane region" description="Helical" evidence="12">
    <location>
        <begin position="133"/>
        <end position="152"/>
    </location>
</feature>
<dbReference type="EMBL" id="GECU01002370">
    <property type="protein sequence ID" value="JAT05337.1"/>
    <property type="molecule type" value="Transcribed_RNA"/>
</dbReference>
<keyword evidence="6 12" id="KW-1133">Transmembrane helix</keyword>
<sequence>MTHRYCNMDDSSLLLDYIVFVCLILVSVGVAIWSRCSGPKERTKADYVFAASSSVSVGAMMLSIARGFLGVRVFLGYPSELFYRGSAMWETLYGMIIAFPLVCFFFVPVYYSLGITSVYQYLDMRFKSRLVRCLASGTYVFRSLLNLGVTVFTPCVALKTVIGIPYSVSIISIVTISFIFTLIGGLRTAIIADIVQLCVMIGCSFAIILQGLITGGGVTNVVTVAHDQGRLDFLNFDWDPTIRVTTTSAILGQLFMSLSIFGCQQNFVQRYCSMESQSKVTKTLLGNIPVMTILFSISWVVGMVVYANYANCDPRKLGYITDIDEILPFYVEDKFYFIPGFLGLVMASLFNGALSFMVSNLNSLSTVLWEDFASQLPMFEGLKDKKQVIVIKILGGLCGIMIMGVAFIVAHLSGVIEASMMMTSATSGPLLGVFLLALFFPASNWKGAATGMIASHIIVLWIAVKSLMLPLDIKPEVPLLPTSIDGCTNNTFSPHISPLISTMMSNNSYMVTTETFWGEDDLASNLVDPEVSPTTHDVDFLTSVYLMTYMYYSLLGTMITVLLGMVVSYVTASSDDQYDETLVHPIARKLSSLLPGEKRCFVTSAHSNSINTNVPTISEKVTEKYHSAKNGGL</sequence>
<keyword evidence="10" id="KW-0739">Sodium transport</keyword>
<keyword evidence="8" id="KW-0406">Ion transport</keyword>
<feature type="transmembrane region" description="Helical" evidence="12">
    <location>
        <begin position="197"/>
        <end position="222"/>
    </location>
</feature>
<evidence type="ECO:0008006" key="17">
    <source>
        <dbReference type="Google" id="ProtNLM"/>
    </source>
</evidence>
<name>A0A1B6IMK7_9HEMI</name>
<dbReference type="EMBL" id="GECU01019562">
    <property type="protein sequence ID" value="JAS88144.1"/>
    <property type="molecule type" value="Transcribed_RNA"/>
</dbReference>
<feature type="transmembrane region" description="Helical" evidence="12">
    <location>
        <begin position="242"/>
        <end position="263"/>
    </location>
</feature>
<comment type="similarity">
    <text evidence="2 11">Belongs to the sodium:solute symporter (SSF) (TC 2.A.21) family.</text>
</comment>
<evidence type="ECO:0000256" key="7">
    <source>
        <dbReference type="ARBA" id="ARBA00023053"/>
    </source>
</evidence>
<feature type="transmembrane region" description="Helical" evidence="12">
    <location>
        <begin position="447"/>
        <end position="464"/>
    </location>
</feature>
<evidence type="ECO:0000313" key="15">
    <source>
        <dbReference type="EMBL" id="JAS93128.1"/>
    </source>
</evidence>
<keyword evidence="3" id="KW-0813">Transport</keyword>
<accession>A0A1B6IMK7</accession>
<dbReference type="EMBL" id="GECU01032882">
    <property type="protein sequence ID" value="JAS74824.1"/>
    <property type="molecule type" value="Transcribed_RNA"/>
</dbReference>
<evidence type="ECO:0000256" key="4">
    <source>
        <dbReference type="ARBA" id="ARBA00022475"/>
    </source>
</evidence>
<dbReference type="InterPro" id="IPR051163">
    <property type="entry name" value="Sodium:Solute_Symporter_SSF"/>
</dbReference>
<dbReference type="NCBIfam" id="TIGR00813">
    <property type="entry name" value="sss"/>
    <property type="match status" value="1"/>
</dbReference>
<evidence type="ECO:0000256" key="11">
    <source>
        <dbReference type="RuleBase" id="RU362091"/>
    </source>
</evidence>
<dbReference type="GO" id="GO:0006814">
    <property type="term" value="P:sodium ion transport"/>
    <property type="evidence" value="ECO:0007669"/>
    <property type="project" value="UniProtKB-KW"/>
</dbReference>
<dbReference type="PROSITE" id="PS50283">
    <property type="entry name" value="NA_SOLUT_SYMP_3"/>
    <property type="match status" value="1"/>
</dbReference>
<feature type="transmembrane region" description="Helical" evidence="12">
    <location>
        <begin position="549"/>
        <end position="570"/>
    </location>
</feature>
<dbReference type="Gene3D" id="1.20.1730.10">
    <property type="entry name" value="Sodium/glucose cotransporter"/>
    <property type="match status" value="1"/>
</dbReference>
<protein>
    <recommendedName>
        <fullName evidence="17">Sodium/solute symporter</fullName>
    </recommendedName>
</protein>
<dbReference type="AlphaFoldDB" id="A0A1B6IMK7"/>
<keyword evidence="7" id="KW-0915">Sodium</keyword>
<keyword evidence="5 12" id="KW-0812">Transmembrane</keyword>
<evidence type="ECO:0000256" key="9">
    <source>
        <dbReference type="ARBA" id="ARBA00023136"/>
    </source>
</evidence>
<feature type="transmembrane region" description="Helical" evidence="12">
    <location>
        <begin position="91"/>
        <end position="113"/>
    </location>
</feature>
<evidence type="ECO:0000313" key="14">
    <source>
        <dbReference type="EMBL" id="JAS88144.1"/>
    </source>
</evidence>
<feature type="transmembrane region" description="Helical" evidence="12">
    <location>
        <begin position="164"/>
        <end position="185"/>
    </location>
</feature>
<proteinExistence type="inferred from homology"/>
<dbReference type="PANTHER" id="PTHR42985">
    <property type="entry name" value="SODIUM-COUPLED MONOCARBOXYLATE TRANSPORTER"/>
    <property type="match status" value="1"/>
</dbReference>
<evidence type="ECO:0000256" key="1">
    <source>
        <dbReference type="ARBA" id="ARBA00004651"/>
    </source>
</evidence>
<organism evidence="14">
    <name type="scientific">Homalodisca liturata</name>
    <dbReference type="NCBI Taxonomy" id="320908"/>
    <lineage>
        <taxon>Eukaryota</taxon>
        <taxon>Metazoa</taxon>
        <taxon>Ecdysozoa</taxon>
        <taxon>Arthropoda</taxon>
        <taxon>Hexapoda</taxon>
        <taxon>Insecta</taxon>
        <taxon>Pterygota</taxon>
        <taxon>Neoptera</taxon>
        <taxon>Paraneoptera</taxon>
        <taxon>Hemiptera</taxon>
        <taxon>Auchenorrhyncha</taxon>
        <taxon>Membracoidea</taxon>
        <taxon>Cicadellidae</taxon>
        <taxon>Cicadellinae</taxon>
        <taxon>Proconiini</taxon>
        <taxon>Homalodisca</taxon>
    </lineage>
</organism>
<evidence type="ECO:0000256" key="3">
    <source>
        <dbReference type="ARBA" id="ARBA00022448"/>
    </source>
</evidence>
<evidence type="ECO:0000256" key="8">
    <source>
        <dbReference type="ARBA" id="ARBA00023065"/>
    </source>
</evidence>
<evidence type="ECO:0000256" key="6">
    <source>
        <dbReference type="ARBA" id="ARBA00022989"/>
    </source>
</evidence>
<dbReference type="EMBL" id="GECU01014578">
    <property type="protein sequence ID" value="JAS93128.1"/>
    <property type="molecule type" value="Transcribed_RNA"/>
</dbReference>
<dbReference type="Pfam" id="PF00474">
    <property type="entry name" value="SSF"/>
    <property type="match status" value="1"/>
</dbReference>